<evidence type="ECO:0000256" key="2">
    <source>
        <dbReference type="ARBA" id="ARBA00023015"/>
    </source>
</evidence>
<keyword evidence="4" id="KW-0804">Transcription</keyword>
<dbReference type="Gene3D" id="3.40.190.290">
    <property type="match status" value="1"/>
</dbReference>
<dbReference type="InterPro" id="IPR000847">
    <property type="entry name" value="LysR_HTH_N"/>
</dbReference>
<evidence type="ECO:0000313" key="7">
    <source>
        <dbReference type="Proteomes" id="UP000029224"/>
    </source>
</evidence>
<dbReference type="FunFam" id="1.10.10.10:FF:000001">
    <property type="entry name" value="LysR family transcriptional regulator"/>
    <property type="match status" value="1"/>
</dbReference>
<keyword evidence="3" id="KW-0238">DNA-binding</keyword>
<keyword evidence="2" id="KW-0805">Transcription regulation</keyword>
<dbReference type="PANTHER" id="PTHR30126:SF91">
    <property type="entry name" value="LYSR FAMILY TRANSCRIPTIONAL REGULATOR"/>
    <property type="match status" value="1"/>
</dbReference>
<dbReference type="Gene3D" id="1.10.10.10">
    <property type="entry name" value="Winged helix-like DNA-binding domain superfamily/Winged helix DNA-binding domain"/>
    <property type="match status" value="1"/>
</dbReference>
<protein>
    <submittedName>
        <fullName evidence="6">Transcriptional regulators LysR family</fullName>
    </submittedName>
</protein>
<dbReference type="Pfam" id="PF00126">
    <property type="entry name" value="HTH_1"/>
    <property type="match status" value="1"/>
</dbReference>
<evidence type="ECO:0000313" key="6">
    <source>
        <dbReference type="EMBL" id="GAL33392.1"/>
    </source>
</evidence>
<dbReference type="EMBL" id="BBMT01000003">
    <property type="protein sequence ID" value="GAL33392.1"/>
    <property type="molecule type" value="Genomic_DNA"/>
</dbReference>
<name>A0A090TQI8_9VIBR</name>
<dbReference type="InterPro" id="IPR005119">
    <property type="entry name" value="LysR_subst-bd"/>
</dbReference>
<dbReference type="PRINTS" id="PR00039">
    <property type="entry name" value="HTHLYSR"/>
</dbReference>
<dbReference type="AlphaFoldDB" id="A0A090TQI8"/>
<organism evidence="6 7">
    <name type="scientific">Vibrio maritimus</name>
    <dbReference type="NCBI Taxonomy" id="990268"/>
    <lineage>
        <taxon>Bacteria</taxon>
        <taxon>Pseudomonadati</taxon>
        <taxon>Pseudomonadota</taxon>
        <taxon>Gammaproteobacteria</taxon>
        <taxon>Vibrionales</taxon>
        <taxon>Vibrionaceae</taxon>
        <taxon>Vibrio</taxon>
    </lineage>
</organism>
<accession>A0A090TQI8</accession>
<evidence type="ECO:0000256" key="3">
    <source>
        <dbReference type="ARBA" id="ARBA00023125"/>
    </source>
</evidence>
<comment type="caution">
    <text evidence="6">The sequence shown here is derived from an EMBL/GenBank/DDBJ whole genome shotgun (WGS) entry which is preliminary data.</text>
</comment>
<dbReference type="Pfam" id="PF03466">
    <property type="entry name" value="LysR_substrate"/>
    <property type="match status" value="1"/>
</dbReference>
<dbReference type="SUPFAM" id="SSF46785">
    <property type="entry name" value="Winged helix' DNA-binding domain"/>
    <property type="match status" value="1"/>
</dbReference>
<evidence type="ECO:0000259" key="5">
    <source>
        <dbReference type="PROSITE" id="PS50931"/>
    </source>
</evidence>
<dbReference type="PANTHER" id="PTHR30126">
    <property type="entry name" value="HTH-TYPE TRANSCRIPTIONAL REGULATOR"/>
    <property type="match status" value="1"/>
</dbReference>
<dbReference type="InterPro" id="IPR036388">
    <property type="entry name" value="WH-like_DNA-bd_sf"/>
</dbReference>
<proteinExistence type="inferred from homology"/>
<dbReference type="Proteomes" id="UP000029224">
    <property type="component" value="Unassembled WGS sequence"/>
</dbReference>
<sequence>MYSFEQLKVFVAVCEYGSFSAAARKLNRAQSGVSQAISNLEIAINQTLFSREKNTPELTESGEALLPIARSILHQQQYFDQKVDSLANDYEHELVIAIDESLMSKALLSILAPLANQYPVTNFEIITASTFDVEKMVRDEVAQVGIVYADGELRVDMDFFVLGQARFLTVVAPDHALVTLPVVKDSDLKAYRQCVHRSSDKQELWFTYGISTNIWYANTHQNLVDMVLQGIGWSNLPEILVKQPIQDGKLTALPVAHEKSGWVTTVGCLVSRRHANGPVLSELISLLQKHQFVNDHWL</sequence>
<dbReference type="OrthoDB" id="196624at2"/>
<reference evidence="6 7" key="2">
    <citation type="submission" date="2014-09" db="EMBL/GenBank/DDBJ databases">
        <authorList>
            <consortium name="NBRP consortium"/>
            <person name="Sawabe T."/>
            <person name="Meirelles P."/>
            <person name="Nakanishi M."/>
            <person name="Sayaka M."/>
            <person name="Hattori M."/>
            <person name="Ohkuma M."/>
        </authorList>
    </citation>
    <scope>NUCLEOTIDE SEQUENCE [LARGE SCALE GENOMIC DNA]</scope>
    <source>
        <strain evidence="6 7">JCM 19240</strain>
    </source>
</reference>
<dbReference type="SUPFAM" id="SSF53850">
    <property type="entry name" value="Periplasmic binding protein-like II"/>
    <property type="match status" value="1"/>
</dbReference>
<evidence type="ECO:0000256" key="1">
    <source>
        <dbReference type="ARBA" id="ARBA00009437"/>
    </source>
</evidence>
<dbReference type="GO" id="GO:0000976">
    <property type="term" value="F:transcription cis-regulatory region binding"/>
    <property type="evidence" value="ECO:0007669"/>
    <property type="project" value="TreeGrafter"/>
</dbReference>
<dbReference type="InterPro" id="IPR036390">
    <property type="entry name" value="WH_DNA-bd_sf"/>
</dbReference>
<feature type="domain" description="HTH lysR-type" evidence="5">
    <location>
        <begin position="1"/>
        <end position="59"/>
    </location>
</feature>
<dbReference type="CDD" id="cd05466">
    <property type="entry name" value="PBP2_LTTR_substrate"/>
    <property type="match status" value="1"/>
</dbReference>
<evidence type="ECO:0000256" key="4">
    <source>
        <dbReference type="ARBA" id="ARBA00023163"/>
    </source>
</evidence>
<reference evidence="6 7" key="1">
    <citation type="submission" date="2014-09" db="EMBL/GenBank/DDBJ databases">
        <title>Vibrio maritimus JCM 19240. (C210) whole genome shotgun sequence.</title>
        <authorList>
            <person name="Sawabe T."/>
            <person name="Meirelles P."/>
            <person name="Nakanishi M."/>
            <person name="Sayaka M."/>
            <person name="Hattori M."/>
            <person name="Ohkuma M."/>
        </authorList>
    </citation>
    <scope>NUCLEOTIDE SEQUENCE [LARGE SCALE GENOMIC DNA]</scope>
    <source>
        <strain evidence="6 7">JCM 19240</strain>
    </source>
</reference>
<dbReference type="PROSITE" id="PS50931">
    <property type="entry name" value="HTH_LYSR"/>
    <property type="match status" value="1"/>
</dbReference>
<keyword evidence="7" id="KW-1185">Reference proteome</keyword>
<dbReference type="GO" id="GO:0003700">
    <property type="term" value="F:DNA-binding transcription factor activity"/>
    <property type="evidence" value="ECO:0007669"/>
    <property type="project" value="InterPro"/>
</dbReference>
<gene>
    <name evidence="6" type="ORF">JCM19240_2088</name>
</gene>
<comment type="similarity">
    <text evidence="1">Belongs to the LysR transcriptional regulatory family.</text>
</comment>